<dbReference type="Proteomes" id="UP001583193">
    <property type="component" value="Unassembled WGS sequence"/>
</dbReference>
<dbReference type="PANTHER" id="PTHR42813:SF3">
    <property type="entry name" value="GLUTATHIONE-INDEPENDENT FORMALDEHYDE DEHYDROGENASE"/>
    <property type="match status" value="1"/>
</dbReference>
<evidence type="ECO:0000259" key="10">
    <source>
        <dbReference type="Pfam" id="PF08240"/>
    </source>
</evidence>
<keyword evidence="3 7" id="KW-0479">Metal-binding</keyword>
<dbReference type="InterPro" id="IPR036291">
    <property type="entry name" value="NAD(P)-bd_dom_sf"/>
</dbReference>
<evidence type="ECO:0008006" key="13">
    <source>
        <dbReference type="Google" id="ProtNLM"/>
    </source>
</evidence>
<proteinExistence type="inferred from homology"/>
<dbReference type="EMBL" id="JAVDPF010000002">
    <property type="protein sequence ID" value="KAL1885365.1"/>
    <property type="molecule type" value="Genomic_DNA"/>
</dbReference>
<feature type="region of interest" description="Disordered" evidence="8">
    <location>
        <begin position="388"/>
        <end position="421"/>
    </location>
</feature>
<protein>
    <recommendedName>
        <fullName evidence="13">Alcohol dehydrogenase</fullName>
    </recommendedName>
</protein>
<feature type="domain" description="Alcohol dehydrogenase-like C-terminal" evidence="9">
    <location>
        <begin position="196"/>
        <end position="269"/>
    </location>
</feature>
<evidence type="ECO:0000256" key="8">
    <source>
        <dbReference type="SAM" id="MobiDB-lite"/>
    </source>
</evidence>
<keyword evidence="4 7" id="KW-0862">Zinc</keyword>
<evidence type="ECO:0000259" key="9">
    <source>
        <dbReference type="Pfam" id="PF00107"/>
    </source>
</evidence>
<evidence type="ECO:0000256" key="2">
    <source>
        <dbReference type="ARBA" id="ARBA00008072"/>
    </source>
</evidence>
<dbReference type="PANTHER" id="PTHR42813">
    <property type="entry name" value="ZINC-TYPE ALCOHOL DEHYDROGENASE-LIKE"/>
    <property type="match status" value="1"/>
</dbReference>
<keyword evidence="12" id="KW-1185">Reference proteome</keyword>
<dbReference type="InterPro" id="IPR013154">
    <property type="entry name" value="ADH-like_N"/>
</dbReference>
<dbReference type="Gene3D" id="3.90.180.10">
    <property type="entry name" value="Medium-chain alcohol dehydrogenases, catalytic domain"/>
    <property type="match status" value="1"/>
</dbReference>
<keyword evidence="5" id="KW-0560">Oxidoreductase</keyword>
<dbReference type="Pfam" id="PF00107">
    <property type="entry name" value="ADH_zinc_N"/>
    <property type="match status" value="1"/>
</dbReference>
<comment type="caution">
    <text evidence="11">The sequence shown here is derived from an EMBL/GenBank/DDBJ whole genome shotgun (WGS) entry which is preliminary data.</text>
</comment>
<dbReference type="PROSITE" id="PS00059">
    <property type="entry name" value="ADH_ZINC"/>
    <property type="match status" value="1"/>
</dbReference>
<feature type="compositionally biased region" description="Acidic residues" evidence="8">
    <location>
        <begin position="410"/>
        <end position="421"/>
    </location>
</feature>
<accession>A0ABR3YBJ3</accession>
<evidence type="ECO:0000256" key="4">
    <source>
        <dbReference type="ARBA" id="ARBA00022833"/>
    </source>
</evidence>
<comment type="similarity">
    <text evidence="2 7">Belongs to the zinc-containing alcohol dehydrogenase family.</text>
</comment>
<feature type="domain" description="Alcohol dehydrogenase-like N-terminal" evidence="10">
    <location>
        <begin position="31"/>
        <end position="146"/>
    </location>
</feature>
<evidence type="ECO:0000256" key="3">
    <source>
        <dbReference type="ARBA" id="ARBA00022723"/>
    </source>
</evidence>
<dbReference type="InterPro" id="IPR011032">
    <property type="entry name" value="GroES-like_sf"/>
</dbReference>
<dbReference type="InterPro" id="IPR013149">
    <property type="entry name" value="ADH-like_C"/>
</dbReference>
<gene>
    <name evidence="11" type="ORF">Plec18167_000858</name>
</gene>
<sequence length="421" mass="45271">MSKQMRATIWEGKPYHMTVRDWPMPKIRDSRDVVVRLTTAAICGTDLHDYHGRLGSKNPPWVMGHEGVGIVTDVGDGVFSIKKGDRVIISAAIACGFCDNCIRNNFAYCLNVNPPAVGGLLGEGADFGNVHGHFGGTQAEYVRVPFADESCTLLPPGNDKEADFVMVSDVFCTAWWGLSVSGFRPGESVTVFGAGAVGLLAVHSAIIQGARVVYCVDHVEDRLEKAKSIGAIPINFTKTDPVAEIMKRERLGTDRSLDCVGFECLNAKLEDAPGEVISQCIAVTSPAGGIGLLGVYWPATPPTAGAPYSDPALNTFPVQVGALWSKGLTVGGGIAEIRRYQPLLRDLIASGTANPSFVVTKETDIEGVPDAYREFSAHRQTKVLIRFPSNKSEKAPKSTTEQHAYRPDITDADDESLLNAH</sequence>
<evidence type="ECO:0000256" key="7">
    <source>
        <dbReference type="RuleBase" id="RU361277"/>
    </source>
</evidence>
<keyword evidence="6" id="KW-0520">NAD</keyword>
<dbReference type="SUPFAM" id="SSF50129">
    <property type="entry name" value="GroES-like"/>
    <property type="match status" value="1"/>
</dbReference>
<dbReference type="SUPFAM" id="SSF51735">
    <property type="entry name" value="NAD(P)-binding Rossmann-fold domains"/>
    <property type="match status" value="1"/>
</dbReference>
<reference evidence="11 12" key="1">
    <citation type="journal article" date="2024" name="IMA Fungus">
        <title>IMA Genome - F19 : A genome assembly and annotation guide to empower mycologists, including annotated draft genome sequences of Ceratocystis pirilliformis, Diaporthe australafricana, Fusarium ophioides, Paecilomyces lecythidis, and Sporothrix stenoceras.</title>
        <authorList>
            <person name="Aylward J."/>
            <person name="Wilson A.M."/>
            <person name="Visagie C.M."/>
            <person name="Spraker J."/>
            <person name="Barnes I."/>
            <person name="Buitendag C."/>
            <person name="Ceriani C."/>
            <person name="Del Mar Angel L."/>
            <person name="du Plessis D."/>
            <person name="Fuchs T."/>
            <person name="Gasser K."/>
            <person name="Kramer D."/>
            <person name="Li W."/>
            <person name="Munsamy K."/>
            <person name="Piso A."/>
            <person name="Price J.L."/>
            <person name="Sonnekus B."/>
            <person name="Thomas C."/>
            <person name="van der Nest A."/>
            <person name="van Dijk A."/>
            <person name="van Heerden A."/>
            <person name="van Vuuren N."/>
            <person name="Yilmaz N."/>
            <person name="Duong T.A."/>
            <person name="van der Merwe N.A."/>
            <person name="Wingfield M.J."/>
            <person name="Wingfield B.D."/>
        </authorList>
    </citation>
    <scope>NUCLEOTIDE SEQUENCE [LARGE SCALE GENOMIC DNA]</scope>
    <source>
        <strain evidence="11 12">CMW 18167</strain>
    </source>
</reference>
<evidence type="ECO:0000313" key="12">
    <source>
        <dbReference type="Proteomes" id="UP001583193"/>
    </source>
</evidence>
<evidence type="ECO:0000313" key="11">
    <source>
        <dbReference type="EMBL" id="KAL1885365.1"/>
    </source>
</evidence>
<dbReference type="InterPro" id="IPR002328">
    <property type="entry name" value="ADH_Zn_CS"/>
</dbReference>
<dbReference type="Gene3D" id="3.40.50.720">
    <property type="entry name" value="NAD(P)-binding Rossmann-like Domain"/>
    <property type="match status" value="1"/>
</dbReference>
<name>A0ABR3YBJ3_9EURO</name>
<comment type="cofactor">
    <cofactor evidence="1 7">
        <name>Zn(2+)</name>
        <dbReference type="ChEBI" id="CHEBI:29105"/>
    </cofactor>
</comment>
<evidence type="ECO:0000256" key="6">
    <source>
        <dbReference type="ARBA" id="ARBA00023027"/>
    </source>
</evidence>
<evidence type="ECO:0000256" key="5">
    <source>
        <dbReference type="ARBA" id="ARBA00023002"/>
    </source>
</evidence>
<organism evidence="11 12">
    <name type="scientific">Paecilomyces lecythidis</name>
    <dbReference type="NCBI Taxonomy" id="3004212"/>
    <lineage>
        <taxon>Eukaryota</taxon>
        <taxon>Fungi</taxon>
        <taxon>Dikarya</taxon>
        <taxon>Ascomycota</taxon>
        <taxon>Pezizomycotina</taxon>
        <taxon>Eurotiomycetes</taxon>
        <taxon>Eurotiomycetidae</taxon>
        <taxon>Eurotiales</taxon>
        <taxon>Thermoascaceae</taxon>
        <taxon>Paecilomyces</taxon>
    </lineage>
</organism>
<evidence type="ECO:0000256" key="1">
    <source>
        <dbReference type="ARBA" id="ARBA00001947"/>
    </source>
</evidence>
<dbReference type="CDD" id="cd08282">
    <property type="entry name" value="PFDH_like"/>
    <property type="match status" value="1"/>
</dbReference>
<dbReference type="Pfam" id="PF08240">
    <property type="entry name" value="ADH_N"/>
    <property type="match status" value="1"/>
</dbReference>